<feature type="compositionally biased region" description="Low complexity" evidence="1">
    <location>
        <begin position="106"/>
        <end position="132"/>
    </location>
</feature>
<sequence length="216" mass="21647">MSLTPPQAAAGPRRRSVLAGALGAVGTAGAGAGLLTGCSGEGTSAATVDAERSDEARRLRARTARESETLLARYDGTLAVHPALAERLRPLREEVARHMRVLRDVSGAATASPSPSGSSASPGASPAPSRSGTTGAPPNGQPGPSAPEPRHSPDRAAVPHDEREALSALAGAERRLADARTGALADAPPELARLLASVAASGGAHVYLLEQSGAGR</sequence>
<dbReference type="RefSeq" id="WP_274044034.1">
    <property type="nucleotide sequence ID" value="NZ_JANCPR020000009.1"/>
</dbReference>
<evidence type="ECO:0000313" key="3">
    <source>
        <dbReference type="Proteomes" id="UP001214441"/>
    </source>
</evidence>
<reference evidence="2 3" key="1">
    <citation type="submission" date="2023-05" db="EMBL/GenBank/DDBJ databases">
        <title>Streptantibioticus silvisoli sp. nov., acidotolerant actinomycetes 1 from pine litter.</title>
        <authorList>
            <person name="Swiecimska M."/>
            <person name="Golinska P."/>
            <person name="Sangal V."/>
            <person name="Wachnowicz B."/>
            <person name="Goodfellow M."/>
        </authorList>
    </citation>
    <scope>NUCLEOTIDE SEQUENCE [LARGE SCALE GENOMIC DNA]</scope>
    <source>
        <strain evidence="2 3">DSM 42109</strain>
    </source>
</reference>
<feature type="compositionally biased region" description="Basic and acidic residues" evidence="1">
    <location>
        <begin position="148"/>
        <end position="164"/>
    </location>
</feature>
<organism evidence="2 3">
    <name type="scientific">Streptomyces iconiensis</name>
    <dbReference type="NCBI Taxonomy" id="1384038"/>
    <lineage>
        <taxon>Bacteria</taxon>
        <taxon>Bacillati</taxon>
        <taxon>Actinomycetota</taxon>
        <taxon>Actinomycetes</taxon>
        <taxon>Kitasatosporales</taxon>
        <taxon>Streptomycetaceae</taxon>
        <taxon>Streptomyces</taxon>
    </lineage>
</organism>
<gene>
    <name evidence="2" type="ORF">NMN56_011805</name>
</gene>
<proteinExistence type="predicted"/>
<dbReference type="EMBL" id="JANCPR020000009">
    <property type="protein sequence ID" value="MDJ1132622.1"/>
    <property type="molecule type" value="Genomic_DNA"/>
</dbReference>
<dbReference type="PROSITE" id="PS51318">
    <property type="entry name" value="TAT"/>
    <property type="match status" value="1"/>
</dbReference>
<keyword evidence="3" id="KW-1185">Reference proteome</keyword>
<evidence type="ECO:0008006" key="4">
    <source>
        <dbReference type="Google" id="ProtNLM"/>
    </source>
</evidence>
<dbReference type="Proteomes" id="UP001214441">
    <property type="component" value="Unassembled WGS sequence"/>
</dbReference>
<comment type="caution">
    <text evidence="2">The sequence shown here is derived from an EMBL/GenBank/DDBJ whole genome shotgun (WGS) entry which is preliminary data.</text>
</comment>
<feature type="region of interest" description="Disordered" evidence="1">
    <location>
        <begin position="106"/>
        <end position="164"/>
    </location>
</feature>
<name>A0ABT6ZU85_9ACTN</name>
<dbReference type="InterPro" id="IPR006311">
    <property type="entry name" value="TAT_signal"/>
</dbReference>
<protein>
    <recommendedName>
        <fullName evidence="4">Lipoprotein</fullName>
    </recommendedName>
</protein>
<evidence type="ECO:0000313" key="2">
    <source>
        <dbReference type="EMBL" id="MDJ1132622.1"/>
    </source>
</evidence>
<accession>A0ABT6ZU85</accession>
<evidence type="ECO:0000256" key="1">
    <source>
        <dbReference type="SAM" id="MobiDB-lite"/>
    </source>
</evidence>